<dbReference type="AlphaFoldDB" id="A0A2T4BVM6"/>
<organism evidence="1 2">
    <name type="scientific">Trichoderma longibrachiatum ATCC 18648</name>
    <dbReference type="NCBI Taxonomy" id="983965"/>
    <lineage>
        <taxon>Eukaryota</taxon>
        <taxon>Fungi</taxon>
        <taxon>Dikarya</taxon>
        <taxon>Ascomycota</taxon>
        <taxon>Pezizomycotina</taxon>
        <taxon>Sordariomycetes</taxon>
        <taxon>Hypocreomycetidae</taxon>
        <taxon>Hypocreales</taxon>
        <taxon>Hypocreaceae</taxon>
        <taxon>Trichoderma</taxon>
    </lineage>
</organism>
<evidence type="ECO:0000313" key="2">
    <source>
        <dbReference type="Proteomes" id="UP000240760"/>
    </source>
</evidence>
<protein>
    <submittedName>
        <fullName evidence="1">Uncharacterized protein</fullName>
    </submittedName>
</protein>
<gene>
    <name evidence="1" type="ORF">M440DRAFT_1061177</name>
</gene>
<reference evidence="1 2" key="1">
    <citation type="submission" date="2016-07" db="EMBL/GenBank/DDBJ databases">
        <title>Multiple horizontal gene transfer events from other fungi enriched the ability of initially mycotrophic Trichoderma (Ascomycota) to feed on dead plant biomass.</title>
        <authorList>
            <consortium name="DOE Joint Genome Institute"/>
            <person name="Aerts A."/>
            <person name="Atanasova L."/>
            <person name="Chenthamara K."/>
            <person name="Zhang J."/>
            <person name="Grujic M."/>
            <person name="Henrissat B."/>
            <person name="Kuo A."/>
            <person name="Salamov A."/>
            <person name="Lipzen A."/>
            <person name="Labutti K."/>
            <person name="Barry K."/>
            <person name="Miao Y."/>
            <person name="Rahimi M.J."/>
            <person name="Shen Q."/>
            <person name="Grigoriev I.V."/>
            <person name="Kubicek C.P."/>
            <person name="Druzhinina I.S."/>
        </authorList>
    </citation>
    <scope>NUCLEOTIDE SEQUENCE [LARGE SCALE GENOMIC DNA]</scope>
    <source>
        <strain evidence="1 2">ATCC 18648</strain>
    </source>
</reference>
<keyword evidence="2" id="KW-1185">Reference proteome</keyword>
<proteinExistence type="predicted"/>
<evidence type="ECO:0000313" key="1">
    <source>
        <dbReference type="EMBL" id="PTB73373.1"/>
    </source>
</evidence>
<name>A0A2T4BVM6_TRILO</name>
<dbReference type="Proteomes" id="UP000240760">
    <property type="component" value="Unassembled WGS sequence"/>
</dbReference>
<sequence>MWRAPQGGGRGQRCCFSGPAGFLGLVAPGLQSVCYLLPAGVFVCVCFLSDDFLGNVGDGVESSVLVFWGLRITASSVPYE</sequence>
<accession>A0A2T4BVM6</accession>
<dbReference type="EMBL" id="KZ679138">
    <property type="protein sequence ID" value="PTB73373.1"/>
    <property type="molecule type" value="Genomic_DNA"/>
</dbReference>